<dbReference type="AlphaFoldDB" id="A0A1M7Q9U2"/>
<dbReference type="Proteomes" id="UP000184111">
    <property type="component" value="Unassembled WGS sequence"/>
</dbReference>
<dbReference type="SUPFAM" id="SSF51735">
    <property type="entry name" value="NAD(P)-binding Rossmann-fold domains"/>
    <property type="match status" value="1"/>
</dbReference>
<dbReference type="RefSeq" id="WP_073502329.1">
    <property type="nucleotide sequence ID" value="NZ_FRBI01000031.1"/>
</dbReference>
<reference evidence="1 2" key="1">
    <citation type="submission" date="2016-11" db="EMBL/GenBank/DDBJ databases">
        <authorList>
            <person name="Jaros S."/>
            <person name="Januszkiewicz K."/>
            <person name="Wedrychowicz H."/>
        </authorList>
    </citation>
    <scope>NUCLEOTIDE SEQUENCE [LARGE SCALE GENOMIC DNA]</scope>
    <source>
        <strain evidence="1 2">CGMCC 4.2025</strain>
    </source>
</reference>
<evidence type="ECO:0000313" key="1">
    <source>
        <dbReference type="EMBL" id="SHN27334.1"/>
    </source>
</evidence>
<organism evidence="1 2">
    <name type="scientific">Actinacidiphila paucisporea</name>
    <dbReference type="NCBI Taxonomy" id="310782"/>
    <lineage>
        <taxon>Bacteria</taxon>
        <taxon>Bacillati</taxon>
        <taxon>Actinomycetota</taxon>
        <taxon>Actinomycetes</taxon>
        <taxon>Kitasatosporales</taxon>
        <taxon>Streptomycetaceae</taxon>
        <taxon>Actinacidiphila</taxon>
    </lineage>
</organism>
<name>A0A1M7Q9U2_9ACTN</name>
<protein>
    <recommendedName>
        <fullName evidence="3">Saccharopine dehydrogenase NADP binding domain-containing protein</fullName>
    </recommendedName>
</protein>
<keyword evidence="2" id="KW-1185">Reference proteome</keyword>
<gene>
    <name evidence="1" type="ORF">SAMN05216499_13114</name>
</gene>
<proteinExistence type="predicted"/>
<evidence type="ECO:0008006" key="3">
    <source>
        <dbReference type="Google" id="ProtNLM"/>
    </source>
</evidence>
<dbReference type="OrthoDB" id="9033521at2"/>
<accession>A0A1M7Q9U2</accession>
<dbReference type="EMBL" id="FRBI01000031">
    <property type="protein sequence ID" value="SHN27334.1"/>
    <property type="molecule type" value="Genomic_DNA"/>
</dbReference>
<dbReference type="Gene3D" id="3.40.50.720">
    <property type="entry name" value="NAD(P)-binding Rossmann-like Domain"/>
    <property type="match status" value="1"/>
</dbReference>
<evidence type="ECO:0000313" key="2">
    <source>
        <dbReference type="Proteomes" id="UP000184111"/>
    </source>
</evidence>
<dbReference type="InterPro" id="IPR036291">
    <property type="entry name" value="NAD(P)-bd_dom_sf"/>
</dbReference>
<sequence>MNRPRHVVVLGTGAFAGALVRAFAQRASGPTVVHLVSRDRDRAQHLAGLANAHAVLADRSVRFCPHRLDLRQGADLRPLLGRHQPRVLAVCSSDYSPADTRGLPSAWTHLIHTTGLGVTLPLQAATALRAAAASAEASPRTAVVNACFPDAVNPMLHGAGLPVLCGLGNVSTLVSLIRSELRLGDESRLKVLAHHAHLHTPPTPDQEVRAWLDEQPLTAVHDILQRGRSRPRADLNEIGAAAGAAVLEALTHPRDHYAGHVAAPQGRPGGYPVVITGGSVALRLPPGMSERESVACNAQWSALDGISVDQQGKARFTPATLNVLREYWPDAPTTFGPQDVEELRARQLALRRRLLQLPSPTSPAQEGT</sequence>
<dbReference type="STRING" id="310782.SAMN05216499_13114"/>